<dbReference type="PaxDb" id="29760-VIT_02s0033g01390.t01"/>
<organism evidence="1 2">
    <name type="scientific">Vitis vinifera</name>
    <name type="common">Grape</name>
    <dbReference type="NCBI Taxonomy" id="29760"/>
    <lineage>
        <taxon>Eukaryota</taxon>
        <taxon>Viridiplantae</taxon>
        <taxon>Streptophyta</taxon>
        <taxon>Embryophyta</taxon>
        <taxon>Tracheophyta</taxon>
        <taxon>Spermatophyta</taxon>
        <taxon>Magnoliopsida</taxon>
        <taxon>eudicotyledons</taxon>
        <taxon>Gunneridae</taxon>
        <taxon>Pentapetalae</taxon>
        <taxon>rosids</taxon>
        <taxon>Vitales</taxon>
        <taxon>Vitaceae</taxon>
        <taxon>Viteae</taxon>
        <taxon>Vitis</taxon>
    </lineage>
</organism>
<reference evidence="2" key="1">
    <citation type="journal article" date="2007" name="Nature">
        <title>The grapevine genome sequence suggests ancestral hexaploidization in major angiosperm phyla.</title>
        <authorList>
            <consortium name="The French-Italian Public Consortium for Grapevine Genome Characterization."/>
            <person name="Jaillon O."/>
            <person name="Aury J.-M."/>
            <person name="Noel B."/>
            <person name="Policriti A."/>
            <person name="Clepet C."/>
            <person name="Casagrande A."/>
            <person name="Choisne N."/>
            <person name="Aubourg S."/>
            <person name="Vitulo N."/>
            <person name="Jubin C."/>
            <person name="Vezzi A."/>
            <person name="Legeai F."/>
            <person name="Hugueney P."/>
            <person name="Dasilva C."/>
            <person name="Horner D."/>
            <person name="Mica E."/>
            <person name="Jublot D."/>
            <person name="Poulain J."/>
            <person name="Bruyere C."/>
            <person name="Billault A."/>
            <person name="Segurens B."/>
            <person name="Gouyvenoux M."/>
            <person name="Ugarte E."/>
            <person name="Cattonaro F."/>
            <person name="Anthouard V."/>
            <person name="Vico V."/>
            <person name="Del Fabbro C."/>
            <person name="Alaux M."/>
            <person name="Di Gaspero G."/>
            <person name="Dumas V."/>
            <person name="Felice N."/>
            <person name="Paillard S."/>
            <person name="Juman I."/>
            <person name="Moroldo M."/>
            <person name="Scalabrin S."/>
            <person name="Canaguier A."/>
            <person name="Le Clainche I."/>
            <person name="Malacrida G."/>
            <person name="Durand E."/>
            <person name="Pesole G."/>
            <person name="Laucou V."/>
            <person name="Chatelet P."/>
            <person name="Merdinoglu D."/>
            <person name="Delledonne M."/>
            <person name="Pezzotti M."/>
            <person name="Lecharny A."/>
            <person name="Scarpelli C."/>
            <person name="Artiguenave F."/>
            <person name="Pe M.E."/>
            <person name="Valle G."/>
            <person name="Morgante M."/>
            <person name="Caboche M."/>
            <person name="Adam-Blondon A.-F."/>
            <person name="Weissenbach J."/>
            <person name="Quetier F."/>
            <person name="Wincker P."/>
        </authorList>
    </citation>
    <scope>NUCLEOTIDE SEQUENCE [LARGE SCALE GENOMIC DNA]</scope>
    <source>
        <strain evidence="2">cv. Pinot noir / PN40024</strain>
    </source>
</reference>
<keyword evidence="2" id="KW-1185">Reference proteome</keyword>
<name>D7U405_VITVI</name>
<protein>
    <submittedName>
        <fullName evidence="1">Uncharacterized protein</fullName>
    </submittedName>
</protein>
<dbReference type="HOGENOM" id="CLU_2502521_0_0_1"/>
<accession>D7U405</accession>
<evidence type="ECO:0000313" key="1">
    <source>
        <dbReference type="EMBL" id="CBI37474.3"/>
    </source>
</evidence>
<dbReference type="AlphaFoldDB" id="D7U405"/>
<dbReference type="InParanoid" id="D7U405"/>
<dbReference type="Proteomes" id="UP000009183">
    <property type="component" value="Chromosome 2"/>
</dbReference>
<evidence type="ECO:0000313" key="2">
    <source>
        <dbReference type="Proteomes" id="UP000009183"/>
    </source>
</evidence>
<proteinExistence type="predicted"/>
<dbReference type="EMBL" id="FN596505">
    <property type="protein sequence ID" value="CBI37474.3"/>
    <property type="molecule type" value="Genomic_DNA"/>
</dbReference>
<sequence>MNKESVCSMRLRENVCSLMLNLRHTPRTIVNFEGSVCLEGKQIRGKNSDRKQNFAASWINLDSSKTFSWDLVFLDTRQSLMIKFRT</sequence>
<gene>
    <name evidence="1" type="ordered locus">VIT_02s0033g01390</name>
</gene>